<name>A0A7Y0Q566_9FIRM</name>
<dbReference type="EMBL" id="JABBVZ010000146">
    <property type="protein sequence ID" value="NMP24766.1"/>
    <property type="molecule type" value="Genomic_DNA"/>
</dbReference>
<protein>
    <recommendedName>
        <fullName evidence="1">N-acetyltransferase domain-containing protein</fullName>
    </recommendedName>
</protein>
<organism evidence="2 3">
    <name type="scientific">Sulfobacillus harzensis</name>
    <dbReference type="NCBI Taxonomy" id="2729629"/>
    <lineage>
        <taxon>Bacteria</taxon>
        <taxon>Bacillati</taxon>
        <taxon>Bacillota</taxon>
        <taxon>Clostridia</taxon>
        <taxon>Eubacteriales</taxon>
        <taxon>Clostridiales Family XVII. Incertae Sedis</taxon>
        <taxon>Sulfobacillus</taxon>
    </lineage>
</organism>
<reference evidence="2 3" key="1">
    <citation type="submission" date="2020-04" db="EMBL/GenBank/DDBJ databases">
        <authorList>
            <person name="Zhang R."/>
            <person name="Schippers A."/>
        </authorList>
    </citation>
    <scope>NUCLEOTIDE SEQUENCE [LARGE SCALE GENOMIC DNA]</scope>
    <source>
        <strain evidence="2 3">DSM 109850</strain>
    </source>
</reference>
<gene>
    <name evidence="2" type="ORF">HIJ39_20875</name>
</gene>
<keyword evidence="3" id="KW-1185">Reference proteome</keyword>
<sequence>MRDDRELWDIIEAHDPEIWPGSTPWRDVWGSFGTTPDANGLGCSVERTRVPEEAVEEFWEAVERRYRSTWPRFRIGPRDTTGLSDFLARRGYLLESVEEMLVLEADQWHRVPDVDTQGVRRVTSMGELREVIRLDHQVFGDPLLDEAGLARELARLGVHRQLFYIPGENGTARAAGGWTRFPGWVLFWGGETHPDWRHQGLYRQILRARVEALEPESPMFIGVLANVDTSAPILRRLGFRSIGRSELWRPPTGR</sequence>
<feature type="domain" description="N-acetyltransferase" evidence="1">
    <location>
        <begin position="117"/>
        <end position="254"/>
    </location>
</feature>
<evidence type="ECO:0000313" key="3">
    <source>
        <dbReference type="Proteomes" id="UP000533476"/>
    </source>
</evidence>
<dbReference type="AlphaFoldDB" id="A0A7Y0Q566"/>
<dbReference type="InterPro" id="IPR016181">
    <property type="entry name" value="Acyl_CoA_acyltransferase"/>
</dbReference>
<accession>A0A7Y0Q566</accession>
<dbReference type="GO" id="GO:0016747">
    <property type="term" value="F:acyltransferase activity, transferring groups other than amino-acyl groups"/>
    <property type="evidence" value="ECO:0007669"/>
    <property type="project" value="InterPro"/>
</dbReference>
<comment type="caution">
    <text evidence="2">The sequence shown here is derived from an EMBL/GenBank/DDBJ whole genome shotgun (WGS) entry which is preliminary data.</text>
</comment>
<dbReference type="Gene3D" id="3.40.630.30">
    <property type="match status" value="1"/>
</dbReference>
<dbReference type="SUPFAM" id="SSF55729">
    <property type="entry name" value="Acyl-CoA N-acyltransferases (Nat)"/>
    <property type="match status" value="1"/>
</dbReference>
<dbReference type="RefSeq" id="WP_169102973.1">
    <property type="nucleotide sequence ID" value="NZ_JABBVZ010000146.1"/>
</dbReference>
<dbReference type="PROSITE" id="PS51186">
    <property type="entry name" value="GNAT"/>
    <property type="match status" value="1"/>
</dbReference>
<proteinExistence type="predicted"/>
<evidence type="ECO:0000259" key="1">
    <source>
        <dbReference type="PROSITE" id="PS51186"/>
    </source>
</evidence>
<dbReference type="InterPro" id="IPR000182">
    <property type="entry name" value="GNAT_dom"/>
</dbReference>
<dbReference type="Proteomes" id="UP000533476">
    <property type="component" value="Unassembled WGS sequence"/>
</dbReference>
<evidence type="ECO:0000313" key="2">
    <source>
        <dbReference type="EMBL" id="NMP24766.1"/>
    </source>
</evidence>